<dbReference type="PANTHER" id="PTHR44329">
    <property type="entry name" value="SERINE/THREONINE-PROTEIN KINASE TNNI3K-RELATED"/>
    <property type="match status" value="1"/>
</dbReference>
<dbReference type="AlphaFoldDB" id="L8H011"/>
<keyword evidence="6" id="KW-0808">Transferase</keyword>
<dbReference type="GO" id="GO:0005524">
    <property type="term" value="F:ATP binding"/>
    <property type="evidence" value="ECO:0007669"/>
    <property type="project" value="UniProtKB-UniRule"/>
</dbReference>
<evidence type="ECO:0000256" key="2">
    <source>
        <dbReference type="ARBA" id="ARBA00022840"/>
    </source>
</evidence>
<dbReference type="OrthoDB" id="4062651at2759"/>
<dbReference type="PANTHER" id="PTHR44329:SF246">
    <property type="entry name" value="SERINE_THREONINE-PROTEIN KINASE TNNI3K"/>
    <property type="match status" value="1"/>
</dbReference>
<dbReference type="InterPro" id="IPR001245">
    <property type="entry name" value="Ser-Thr/Tyr_kinase_cat_dom"/>
</dbReference>
<gene>
    <name evidence="6" type="ORF">ACA1_154730</name>
</gene>
<dbReference type="OMA" id="RIALYEF"/>
<dbReference type="InterPro" id="IPR051681">
    <property type="entry name" value="Ser/Thr_Kinases-Pseudokinases"/>
</dbReference>
<dbReference type="GeneID" id="14919385"/>
<dbReference type="PROSITE" id="PS00109">
    <property type="entry name" value="PROTEIN_KINASE_TYR"/>
    <property type="match status" value="1"/>
</dbReference>
<dbReference type="EMBL" id="KB007951">
    <property type="protein sequence ID" value="ELR18557.1"/>
    <property type="molecule type" value="Genomic_DNA"/>
</dbReference>
<feature type="region of interest" description="Disordered" evidence="4">
    <location>
        <begin position="1"/>
        <end position="94"/>
    </location>
</feature>
<dbReference type="RefSeq" id="XP_004340596.1">
    <property type="nucleotide sequence ID" value="XM_004340548.1"/>
</dbReference>
<name>L8H011_ACACF</name>
<dbReference type="PROSITE" id="PS50011">
    <property type="entry name" value="PROTEIN_KINASE_DOM"/>
    <property type="match status" value="1"/>
</dbReference>
<evidence type="ECO:0000256" key="4">
    <source>
        <dbReference type="SAM" id="MobiDB-lite"/>
    </source>
</evidence>
<protein>
    <submittedName>
        <fullName evidence="6">Protein kinase domain containing protein</fullName>
    </submittedName>
</protein>
<sequence length="349" mass="38602">MNQGYIEDISSSSVPSRSAALANKSGESPPRPRTRPRFDVYYTHDNAIDEDEEGAASAGGEGEDEPPRKRRRELRTTKTNHSTPQYRSSLEDAITPAPPAPQRVDYHQHLRPPPPAVTPLEEQYLTRIAQVPFADLTFGQLLGSGFFGKVYKGQLGGQEVAIKRMVRRGFRHSSEAQLFINETSVFCELDHPNILKFLGASISPKGEHCIVTEYMAGGSLRRLLDMSRNTITEAKRRKIAKDVAMGVNYLHHHKPKIIHRDLSSSNILLDADCTVAKVGDFGLSRFMDETGSKMTCAVGALAWMAPEVYIGQTYTEKADVYSYAICLAVRLPLTLTSVIPRAPADGRGM</sequence>
<organism evidence="6 7">
    <name type="scientific">Acanthamoeba castellanii (strain ATCC 30010 / Neff)</name>
    <dbReference type="NCBI Taxonomy" id="1257118"/>
    <lineage>
        <taxon>Eukaryota</taxon>
        <taxon>Amoebozoa</taxon>
        <taxon>Discosea</taxon>
        <taxon>Longamoebia</taxon>
        <taxon>Centramoebida</taxon>
        <taxon>Acanthamoebidae</taxon>
        <taxon>Acanthamoeba</taxon>
    </lineage>
</organism>
<reference evidence="6 7" key="1">
    <citation type="journal article" date="2013" name="Genome Biol.">
        <title>Genome of Acanthamoeba castellanii highlights extensive lateral gene transfer and early evolution of tyrosine kinase signaling.</title>
        <authorList>
            <person name="Clarke M."/>
            <person name="Lohan A.J."/>
            <person name="Liu B."/>
            <person name="Lagkouvardos I."/>
            <person name="Roy S."/>
            <person name="Zafar N."/>
            <person name="Bertelli C."/>
            <person name="Schilde C."/>
            <person name="Kianianmomeni A."/>
            <person name="Burglin T.R."/>
            <person name="Frech C."/>
            <person name="Turcotte B."/>
            <person name="Kopec K.O."/>
            <person name="Synnott J.M."/>
            <person name="Choo C."/>
            <person name="Paponov I."/>
            <person name="Finkler A."/>
            <person name="Soon Heng Tan C."/>
            <person name="Hutchins A.P."/>
            <person name="Weinmeier T."/>
            <person name="Rattei T."/>
            <person name="Chu J.S."/>
            <person name="Gimenez G."/>
            <person name="Irimia M."/>
            <person name="Rigden D.J."/>
            <person name="Fitzpatrick D.A."/>
            <person name="Lorenzo-Morales J."/>
            <person name="Bateman A."/>
            <person name="Chiu C.H."/>
            <person name="Tang P."/>
            <person name="Hegemann P."/>
            <person name="Fromm H."/>
            <person name="Raoult D."/>
            <person name="Greub G."/>
            <person name="Miranda-Saavedra D."/>
            <person name="Chen N."/>
            <person name="Nash P."/>
            <person name="Ginger M.L."/>
            <person name="Horn M."/>
            <person name="Schaap P."/>
            <person name="Caler L."/>
            <person name="Loftus B."/>
        </authorList>
    </citation>
    <scope>NUCLEOTIDE SEQUENCE [LARGE SCALE GENOMIC DNA]</scope>
    <source>
        <strain evidence="6 7">Neff</strain>
    </source>
</reference>
<keyword evidence="2 3" id="KW-0067">ATP-binding</keyword>
<keyword evidence="7" id="KW-1185">Reference proteome</keyword>
<evidence type="ECO:0000256" key="3">
    <source>
        <dbReference type="PROSITE-ProRule" id="PRU10141"/>
    </source>
</evidence>
<dbReference type="Gene3D" id="1.10.510.10">
    <property type="entry name" value="Transferase(Phosphotransferase) domain 1"/>
    <property type="match status" value="1"/>
</dbReference>
<feature type="compositionally biased region" description="Polar residues" evidence="4">
    <location>
        <begin position="79"/>
        <end position="88"/>
    </location>
</feature>
<dbReference type="InterPro" id="IPR008266">
    <property type="entry name" value="Tyr_kinase_AS"/>
</dbReference>
<dbReference type="PROSITE" id="PS00107">
    <property type="entry name" value="PROTEIN_KINASE_ATP"/>
    <property type="match status" value="1"/>
</dbReference>
<evidence type="ECO:0000256" key="1">
    <source>
        <dbReference type="ARBA" id="ARBA00022741"/>
    </source>
</evidence>
<feature type="binding site" evidence="3">
    <location>
        <position position="163"/>
    </location>
    <ligand>
        <name>ATP</name>
        <dbReference type="ChEBI" id="CHEBI:30616"/>
    </ligand>
</feature>
<feature type="domain" description="Protein kinase" evidence="5">
    <location>
        <begin position="136"/>
        <end position="349"/>
    </location>
</feature>
<dbReference type="Pfam" id="PF07714">
    <property type="entry name" value="PK_Tyr_Ser-Thr"/>
    <property type="match status" value="1"/>
</dbReference>
<dbReference type="GO" id="GO:0004674">
    <property type="term" value="F:protein serine/threonine kinase activity"/>
    <property type="evidence" value="ECO:0007669"/>
    <property type="project" value="TreeGrafter"/>
</dbReference>
<evidence type="ECO:0000259" key="5">
    <source>
        <dbReference type="PROSITE" id="PS50011"/>
    </source>
</evidence>
<dbReference type="KEGG" id="acan:ACA1_154730"/>
<evidence type="ECO:0000313" key="6">
    <source>
        <dbReference type="EMBL" id="ELR18557.1"/>
    </source>
</evidence>
<dbReference type="Gene3D" id="3.30.200.20">
    <property type="entry name" value="Phosphorylase Kinase, domain 1"/>
    <property type="match status" value="1"/>
</dbReference>
<keyword evidence="6" id="KW-0418">Kinase</keyword>
<dbReference type="InterPro" id="IPR017441">
    <property type="entry name" value="Protein_kinase_ATP_BS"/>
</dbReference>
<accession>L8H011</accession>
<evidence type="ECO:0000313" key="7">
    <source>
        <dbReference type="Proteomes" id="UP000011083"/>
    </source>
</evidence>
<dbReference type="InterPro" id="IPR011009">
    <property type="entry name" value="Kinase-like_dom_sf"/>
</dbReference>
<proteinExistence type="predicted"/>
<keyword evidence="1 3" id="KW-0547">Nucleotide-binding</keyword>
<dbReference type="STRING" id="1257118.L8H011"/>
<dbReference type="CDD" id="cd13999">
    <property type="entry name" value="STKc_MAP3K-like"/>
    <property type="match status" value="1"/>
</dbReference>
<dbReference type="VEuPathDB" id="AmoebaDB:ACA1_154730"/>
<dbReference type="InterPro" id="IPR000719">
    <property type="entry name" value="Prot_kinase_dom"/>
</dbReference>
<dbReference type="Proteomes" id="UP000011083">
    <property type="component" value="Unassembled WGS sequence"/>
</dbReference>
<dbReference type="SUPFAM" id="SSF56112">
    <property type="entry name" value="Protein kinase-like (PK-like)"/>
    <property type="match status" value="1"/>
</dbReference>